<feature type="compositionally biased region" description="Acidic residues" evidence="1">
    <location>
        <begin position="193"/>
        <end position="204"/>
    </location>
</feature>
<dbReference type="EMBL" id="BTGC01000008">
    <property type="protein sequence ID" value="GMM52415.1"/>
    <property type="molecule type" value="Genomic_DNA"/>
</dbReference>
<protein>
    <submittedName>
        <fullName evidence="2">ESCRT-III subunit protein</fullName>
    </submittedName>
</protein>
<dbReference type="Gene3D" id="6.10.140.1230">
    <property type="match status" value="1"/>
</dbReference>
<accession>A0AAV5RLU8</accession>
<sequence>MEYIKRAIYGPDPKEQKRNCDNMVRKNIREIDKQIYSLKSVENKTKVMIKQCANRNDLQSAKALARELYKSNQHKERLILSKTQLNSIKMQVAESFAMLKVQGSMQSSTVVMKEVNQLVKLPEISQSMMQLSQELVKSGIIDEMVTDTLDNLDAVDELDLEDEEQEVDKILNDIVNPVKEKKQVREPIVEAPPAEEEAEEEDNEQIINDMRERLRALQS</sequence>
<keyword evidence="3" id="KW-1185">Reference proteome</keyword>
<feature type="region of interest" description="Disordered" evidence="1">
    <location>
        <begin position="185"/>
        <end position="206"/>
    </location>
</feature>
<reference evidence="2 3" key="1">
    <citation type="journal article" date="2023" name="Elife">
        <title>Identification of key yeast species and microbe-microbe interactions impacting larval growth of Drosophila in the wild.</title>
        <authorList>
            <person name="Mure A."/>
            <person name="Sugiura Y."/>
            <person name="Maeda R."/>
            <person name="Honda K."/>
            <person name="Sakurai N."/>
            <person name="Takahashi Y."/>
            <person name="Watada M."/>
            <person name="Katoh T."/>
            <person name="Gotoh A."/>
            <person name="Gotoh Y."/>
            <person name="Taniguchi I."/>
            <person name="Nakamura K."/>
            <person name="Hayashi T."/>
            <person name="Katayama T."/>
            <person name="Uemura T."/>
            <person name="Hattori Y."/>
        </authorList>
    </citation>
    <scope>NUCLEOTIDE SEQUENCE [LARGE SCALE GENOMIC DNA]</scope>
    <source>
        <strain evidence="2 3">SB-73</strain>
    </source>
</reference>
<evidence type="ECO:0000313" key="3">
    <source>
        <dbReference type="Proteomes" id="UP001362899"/>
    </source>
</evidence>
<dbReference type="InterPro" id="IPR005024">
    <property type="entry name" value="Snf7_fam"/>
</dbReference>
<name>A0AAV5RLU8_STABA</name>
<gene>
    <name evidence="2" type="ORF">DASB73_033780</name>
</gene>
<dbReference type="Pfam" id="PF03357">
    <property type="entry name" value="Snf7"/>
    <property type="match status" value="1"/>
</dbReference>
<evidence type="ECO:0000256" key="1">
    <source>
        <dbReference type="SAM" id="MobiDB-lite"/>
    </source>
</evidence>
<comment type="caution">
    <text evidence="2">The sequence shown here is derived from an EMBL/GenBank/DDBJ whole genome shotgun (WGS) entry which is preliminary data.</text>
</comment>
<dbReference type="PANTHER" id="PTHR10476">
    <property type="entry name" value="CHARGED MULTIVESICULAR BODY PROTEIN"/>
    <property type="match status" value="1"/>
</dbReference>
<dbReference type="AlphaFoldDB" id="A0AAV5RLU8"/>
<dbReference type="Proteomes" id="UP001362899">
    <property type="component" value="Unassembled WGS sequence"/>
</dbReference>
<proteinExistence type="predicted"/>
<dbReference type="GO" id="GO:0007034">
    <property type="term" value="P:vacuolar transport"/>
    <property type="evidence" value="ECO:0007669"/>
    <property type="project" value="InterPro"/>
</dbReference>
<evidence type="ECO:0000313" key="2">
    <source>
        <dbReference type="EMBL" id="GMM52415.1"/>
    </source>
</evidence>
<organism evidence="2 3">
    <name type="scientific">Starmerella bacillaris</name>
    <name type="common">Yeast</name>
    <name type="synonym">Candida zemplinina</name>
    <dbReference type="NCBI Taxonomy" id="1247836"/>
    <lineage>
        <taxon>Eukaryota</taxon>
        <taxon>Fungi</taxon>
        <taxon>Dikarya</taxon>
        <taxon>Ascomycota</taxon>
        <taxon>Saccharomycotina</taxon>
        <taxon>Dipodascomycetes</taxon>
        <taxon>Dipodascales</taxon>
        <taxon>Trichomonascaceae</taxon>
        <taxon>Starmerella</taxon>
    </lineage>
</organism>